<dbReference type="RefSeq" id="WP_200871402.1">
    <property type="nucleotide sequence ID" value="NZ_BAMD01000052.1"/>
</dbReference>
<keyword evidence="5 6" id="KW-0472">Membrane</keyword>
<dbReference type="InterPro" id="IPR050545">
    <property type="entry name" value="Mycobact_MmpL"/>
</dbReference>
<evidence type="ECO:0000256" key="6">
    <source>
        <dbReference type="SAM" id="Phobius"/>
    </source>
</evidence>
<evidence type="ECO:0000256" key="4">
    <source>
        <dbReference type="ARBA" id="ARBA00022989"/>
    </source>
</evidence>
<dbReference type="InterPro" id="IPR000731">
    <property type="entry name" value="SSD"/>
</dbReference>
<reference evidence="8 9" key="1">
    <citation type="journal article" date="2014" name="Genome Announc.">
        <title>Draft Genome Sequence of Cytophaga fermentans JCM 21142T, a Facultative Anaerobe Isolated from Marine Mud.</title>
        <authorList>
            <person name="Starns D."/>
            <person name="Oshima K."/>
            <person name="Suda W."/>
            <person name="Iino T."/>
            <person name="Yuki M."/>
            <person name="Inoue J."/>
            <person name="Kitamura K."/>
            <person name="Iida T."/>
            <person name="Darby A."/>
            <person name="Hattori M."/>
            <person name="Ohkuma M."/>
        </authorList>
    </citation>
    <scope>NUCLEOTIDE SEQUENCE [LARGE SCALE GENOMIC DNA]</scope>
    <source>
        <strain evidence="8 9">JCM 21142</strain>
    </source>
</reference>
<evidence type="ECO:0000259" key="7">
    <source>
        <dbReference type="PROSITE" id="PS50156"/>
    </source>
</evidence>
<dbReference type="STRING" id="869213.GCA_000517085_00038"/>
<dbReference type="Pfam" id="PF03176">
    <property type="entry name" value="MMPL"/>
    <property type="match status" value="1"/>
</dbReference>
<name>W7Y175_9BACT</name>
<evidence type="ECO:0000256" key="5">
    <source>
        <dbReference type="ARBA" id="ARBA00023136"/>
    </source>
</evidence>
<dbReference type="PANTHER" id="PTHR33406:SF13">
    <property type="entry name" value="MEMBRANE PROTEIN YDFJ"/>
    <property type="match status" value="1"/>
</dbReference>
<feature type="transmembrane region" description="Helical" evidence="6">
    <location>
        <begin position="288"/>
        <end position="310"/>
    </location>
</feature>
<comment type="caution">
    <text evidence="8">The sequence shown here is derived from an EMBL/GenBank/DDBJ whole genome shotgun (WGS) entry which is preliminary data.</text>
</comment>
<feature type="transmembrane region" description="Helical" evidence="6">
    <location>
        <begin position="233"/>
        <end position="251"/>
    </location>
</feature>
<feature type="transmembrane region" description="Helical" evidence="6">
    <location>
        <begin position="21"/>
        <end position="39"/>
    </location>
</feature>
<evidence type="ECO:0000313" key="9">
    <source>
        <dbReference type="Proteomes" id="UP000019402"/>
    </source>
</evidence>
<dbReference type="InterPro" id="IPR004869">
    <property type="entry name" value="MMPL_dom"/>
</dbReference>
<keyword evidence="2" id="KW-1003">Cell membrane</keyword>
<sequence length="406" mass="45387">MNIQKINNWFEKRADGIIKNRWLIIVTSIVLVGIAFMGLPKVEMESSWDGYFLEGDPMLVKTDEFKEIFGNDEFVAILTECDNTFSKESLELIRELSNELMDSLAYAEKITSLTDIEFMTGTEYGMQIEQIVPDVIPSDPALLDSIRQKVYSKPNIARKLVSKDGRLSWILLKLRTFPKDSVWKQTSNIGPDMLTGQQTEHIISKEKYSAISPRATGMPYLSTKKQHFFAKEMGRVMGLAILLAIVVLAFATKSIRGVLFPLLTSIAAVVMLYGLTGHIGYKIDSSMTSIPVILAFAIAIAYNIHLFSYFKKQFTFHGKRKVAVKEAVTELGWPILFSALTTMSALLTFLVIPMKPLRFVGIGTASCVLFTLLMVLFLVPALLSFGKDKEPHPVIRQKGGCCSTAK</sequence>
<organism evidence="8 9">
    <name type="scientific">Saccharicrinis fermentans DSM 9555 = JCM 21142</name>
    <dbReference type="NCBI Taxonomy" id="869213"/>
    <lineage>
        <taxon>Bacteria</taxon>
        <taxon>Pseudomonadati</taxon>
        <taxon>Bacteroidota</taxon>
        <taxon>Bacteroidia</taxon>
        <taxon>Marinilabiliales</taxon>
        <taxon>Marinilabiliaceae</taxon>
        <taxon>Saccharicrinis</taxon>
    </lineage>
</organism>
<proteinExistence type="predicted"/>
<evidence type="ECO:0000256" key="1">
    <source>
        <dbReference type="ARBA" id="ARBA00004651"/>
    </source>
</evidence>
<dbReference type="AlphaFoldDB" id="W7Y175"/>
<dbReference type="PANTHER" id="PTHR33406">
    <property type="entry name" value="MEMBRANE PROTEIN MJ1562-RELATED"/>
    <property type="match status" value="1"/>
</dbReference>
<evidence type="ECO:0000256" key="2">
    <source>
        <dbReference type="ARBA" id="ARBA00022475"/>
    </source>
</evidence>
<dbReference type="Proteomes" id="UP000019402">
    <property type="component" value="Unassembled WGS sequence"/>
</dbReference>
<keyword evidence="4 6" id="KW-1133">Transmembrane helix</keyword>
<protein>
    <submittedName>
        <fullName evidence="8">Putative exporter</fullName>
    </submittedName>
</protein>
<comment type="subcellular location">
    <subcellularLocation>
        <location evidence="1">Cell membrane</location>
        <topology evidence="1">Multi-pass membrane protein</topology>
    </subcellularLocation>
</comment>
<dbReference type="SUPFAM" id="SSF82866">
    <property type="entry name" value="Multidrug efflux transporter AcrB transmembrane domain"/>
    <property type="match status" value="1"/>
</dbReference>
<dbReference type="Gene3D" id="1.20.1640.10">
    <property type="entry name" value="Multidrug efflux transporter AcrB transmembrane domain"/>
    <property type="match status" value="1"/>
</dbReference>
<dbReference type="eggNOG" id="COG1033">
    <property type="taxonomic scope" value="Bacteria"/>
</dbReference>
<dbReference type="PROSITE" id="PS50156">
    <property type="entry name" value="SSD"/>
    <property type="match status" value="1"/>
</dbReference>
<dbReference type="EMBL" id="BAMD01000052">
    <property type="protein sequence ID" value="GAF04665.1"/>
    <property type="molecule type" value="Genomic_DNA"/>
</dbReference>
<gene>
    <name evidence="8" type="ORF">JCM21142_93379</name>
</gene>
<feature type="transmembrane region" description="Helical" evidence="6">
    <location>
        <begin position="359"/>
        <end position="383"/>
    </location>
</feature>
<evidence type="ECO:0000313" key="8">
    <source>
        <dbReference type="EMBL" id="GAF04665.1"/>
    </source>
</evidence>
<dbReference type="GO" id="GO:0005886">
    <property type="term" value="C:plasma membrane"/>
    <property type="evidence" value="ECO:0007669"/>
    <property type="project" value="UniProtKB-SubCell"/>
</dbReference>
<accession>W7Y175</accession>
<feature type="domain" description="SSD" evidence="7">
    <location>
        <begin position="262"/>
        <end position="385"/>
    </location>
</feature>
<feature type="transmembrane region" description="Helical" evidence="6">
    <location>
        <begin position="258"/>
        <end position="276"/>
    </location>
</feature>
<keyword evidence="3 6" id="KW-0812">Transmembrane</keyword>
<feature type="transmembrane region" description="Helical" evidence="6">
    <location>
        <begin position="331"/>
        <end position="353"/>
    </location>
</feature>
<evidence type="ECO:0000256" key="3">
    <source>
        <dbReference type="ARBA" id="ARBA00022692"/>
    </source>
</evidence>
<keyword evidence="9" id="KW-1185">Reference proteome</keyword>